<dbReference type="GeneID" id="33361943"/>
<keyword evidence="1" id="KW-0934">Plastid</keyword>
<proteinExistence type="predicted"/>
<organism evidence="1">
    <name type="scientific">Kapraunia schneideri</name>
    <dbReference type="NCBI Taxonomy" id="717899"/>
    <lineage>
        <taxon>Eukaryota</taxon>
        <taxon>Rhodophyta</taxon>
        <taxon>Florideophyceae</taxon>
        <taxon>Rhodymeniophycidae</taxon>
        <taxon>Ceramiales</taxon>
        <taxon>Rhodomelaceae</taxon>
        <taxon>Kapraunia</taxon>
    </lineage>
</organism>
<geneLocation type="chloroplast" evidence="1"/>
<gene>
    <name evidence="1" type="primary">ycf80</name>
</gene>
<sequence>MILSNFILFFRFHKNYYHNFLLMQKNLITYDVVIKSSRKIFVQDLLLVSNKSNINNLKDNNQNFDDYPITKLTVFQKFTNKYLQETIFLSNTNKFIVDYVNKVKTMGLSTYDSTQYRSFLNKFSKDLINDKIKVSSVKQNDLSDVNININKSTTYIWNKTFNLFNVNLDYWKKNLLSITSTSNSVLSNHSLPFFILVNNQNEIIMSESTNSFSNVFRVASFDNHNYICLLFINYEDALEYKDYIVHNNQESTNLVNAKVIPCNLGLYTKLKNYYSHRINFCLVPDLKEIGNLINKYSKYNNISFHCKQNYGYNFFQGQPVYKIQPYKNILTDSRSIYFFKKNKQHNYQNTCFLNYKMAVNAWQQLLKENSDISLPNKPKIIVSNLEFLIKDTKFLHNLIFLPSFDNYLYIKQYLNFNFKNEYSLNNWFSNKHIALKTACCRIFWSLTSRQPNSW</sequence>
<keyword evidence="1" id="KW-0150">Chloroplast</keyword>
<dbReference type="AlphaFoldDB" id="A0A1Z1MS14"/>
<dbReference type="RefSeq" id="YP_009399274.1">
    <property type="nucleotide sequence ID" value="NC_035296.1"/>
</dbReference>
<accession>A0A1Z1MS14</accession>
<evidence type="ECO:0000313" key="1">
    <source>
        <dbReference type="EMBL" id="ARW68880.1"/>
    </source>
</evidence>
<dbReference type="EMBL" id="MF101454">
    <property type="protein sequence ID" value="ARW68880.1"/>
    <property type="molecule type" value="Genomic_DNA"/>
</dbReference>
<name>A0A1Z1MS14_9FLOR</name>
<protein>
    <submittedName>
        <fullName evidence="1">Uncharacterized protein</fullName>
    </submittedName>
</protein>
<reference evidence="1" key="1">
    <citation type="journal article" date="2017" name="J. Phycol.">
        <title>Analysis of chloroplast genomes and a supermatrix inform reclassification of the Rhodomelaceae (Rhodophyta).</title>
        <authorList>
            <person name="Diaz-Tapia P."/>
            <person name="Maggs C.A."/>
            <person name="West J.A."/>
            <person name="Verbruggen H."/>
        </authorList>
    </citation>
    <scope>NUCLEOTIDE SEQUENCE</scope>
    <source>
        <strain evidence="1">PD1720</strain>
    </source>
</reference>